<accession>A0A1H3AY55</accession>
<evidence type="ECO:0000313" key="2">
    <source>
        <dbReference type="Proteomes" id="UP000198816"/>
    </source>
</evidence>
<dbReference type="EMBL" id="FNNZ01000021">
    <property type="protein sequence ID" value="SDX33739.1"/>
    <property type="molecule type" value="Genomic_DNA"/>
</dbReference>
<sequence length="135" mass="15068">MAGRTTDDLGLRFGREEIATQVEPAGDPTVGVRRVLALPMQVEADASQRLEARVFRRIVRRRLRHRVGLIADEVELRRAAHTTATLVAPSRARHNRLSADVVLPIVSTTYGVDKACIVWRAVDQGVRATAHTWIR</sequence>
<reference evidence="2" key="1">
    <citation type="submission" date="2016-10" db="EMBL/GenBank/DDBJ databases">
        <authorList>
            <person name="Varghese N."/>
            <person name="Submissions S."/>
        </authorList>
    </citation>
    <scope>NUCLEOTIDE SEQUENCE [LARGE SCALE GENOMIC DNA]</scope>
    <source>
        <strain evidence="2">DSM 217</strain>
    </source>
</reference>
<dbReference type="Proteomes" id="UP000198816">
    <property type="component" value="Unassembled WGS sequence"/>
</dbReference>
<gene>
    <name evidence="1" type="ORF">SAMN05421783_12167</name>
</gene>
<keyword evidence="2" id="KW-1185">Reference proteome</keyword>
<dbReference type="AlphaFoldDB" id="A0A1H3AY55"/>
<name>A0A1H3AY55_THIRO</name>
<protein>
    <submittedName>
        <fullName evidence="1">Uncharacterized protein</fullName>
    </submittedName>
</protein>
<organism evidence="1 2">
    <name type="scientific">Thiocapsa roseopersicina</name>
    <dbReference type="NCBI Taxonomy" id="1058"/>
    <lineage>
        <taxon>Bacteria</taxon>
        <taxon>Pseudomonadati</taxon>
        <taxon>Pseudomonadota</taxon>
        <taxon>Gammaproteobacteria</taxon>
        <taxon>Chromatiales</taxon>
        <taxon>Chromatiaceae</taxon>
        <taxon>Thiocapsa</taxon>
    </lineage>
</organism>
<evidence type="ECO:0000313" key="1">
    <source>
        <dbReference type="EMBL" id="SDX33739.1"/>
    </source>
</evidence>
<proteinExistence type="predicted"/>